<evidence type="ECO:0000313" key="3">
    <source>
        <dbReference type="Proteomes" id="UP000652176"/>
    </source>
</evidence>
<name>A0ABR9CVR4_9GAMM</name>
<keyword evidence="1" id="KW-0732">Signal</keyword>
<keyword evidence="3" id="KW-1185">Reference proteome</keyword>
<feature type="chain" id="PRO_5045951237" description="PEP-CTERM protein-sorting domain-containing protein" evidence="1">
    <location>
        <begin position="26"/>
        <end position="254"/>
    </location>
</feature>
<protein>
    <recommendedName>
        <fullName evidence="4">PEP-CTERM protein-sorting domain-containing protein</fullName>
    </recommendedName>
</protein>
<gene>
    <name evidence="2" type="ORF">IE877_03475</name>
</gene>
<evidence type="ECO:0000313" key="2">
    <source>
        <dbReference type="EMBL" id="MBD9354950.1"/>
    </source>
</evidence>
<proteinExistence type="predicted"/>
<dbReference type="EMBL" id="JACXSS010000001">
    <property type="protein sequence ID" value="MBD9354950.1"/>
    <property type="molecule type" value="Genomic_DNA"/>
</dbReference>
<evidence type="ECO:0000256" key="1">
    <source>
        <dbReference type="SAM" id="SignalP"/>
    </source>
</evidence>
<sequence>MFKFLAISRGIALLGGMLAISSAQATVVAGSDYIKTATTHYVINSAESFATYIPSFIVIGADGSEPSENFGPFSISGTFDVERYQSTANPSATPAIAEIADKLLFTNANLTLNGAIHNFNFPSFFSLMTSDTAFHSESASSGCPVPLGLIESCVTMPTPNPSSWYGTLSDESVSMDGFAAVDNIRAGYSYHIQASVVPLPGAVWLFASVLGLAGMTQRKQRSNLNSLLGSGSTERMTAHPAGLMRRQLYNSSKQ</sequence>
<dbReference type="RefSeq" id="WP_192373300.1">
    <property type="nucleotide sequence ID" value="NZ_CAJHIV010000001.1"/>
</dbReference>
<accession>A0ABR9CVR4</accession>
<dbReference type="Proteomes" id="UP000652176">
    <property type="component" value="Unassembled WGS sequence"/>
</dbReference>
<comment type="caution">
    <text evidence="2">The sequence shown here is derived from an EMBL/GenBank/DDBJ whole genome shotgun (WGS) entry which is preliminary data.</text>
</comment>
<reference evidence="2 3" key="1">
    <citation type="submission" date="2020-09" db="EMBL/GenBank/DDBJ databases">
        <title>Methylomonas albis sp. nov. and Methylomonas fluvii sp. nov.: Two cold-adapted methanotrophs from the River Elbe and an amended description of Methylovulum psychrotolerans strain Eb1.</title>
        <authorList>
            <person name="Bussmann I.K."/>
            <person name="Klings K.-W."/>
            <person name="Warnstedt J."/>
            <person name="Hoppert M."/>
            <person name="Saborowski A."/>
            <person name="Horn F."/>
            <person name="Liebner S."/>
        </authorList>
    </citation>
    <scope>NUCLEOTIDE SEQUENCE [LARGE SCALE GENOMIC DNA]</scope>
    <source>
        <strain evidence="2 3">EbA</strain>
    </source>
</reference>
<feature type="signal peptide" evidence="1">
    <location>
        <begin position="1"/>
        <end position="25"/>
    </location>
</feature>
<organism evidence="2 3">
    <name type="scientific">Methylomonas albis</name>
    <dbReference type="NCBI Taxonomy" id="1854563"/>
    <lineage>
        <taxon>Bacteria</taxon>
        <taxon>Pseudomonadati</taxon>
        <taxon>Pseudomonadota</taxon>
        <taxon>Gammaproteobacteria</taxon>
        <taxon>Methylococcales</taxon>
        <taxon>Methylococcaceae</taxon>
        <taxon>Methylomonas</taxon>
    </lineage>
</organism>
<evidence type="ECO:0008006" key="4">
    <source>
        <dbReference type="Google" id="ProtNLM"/>
    </source>
</evidence>